<name>A0A0A3I997_9BACL</name>
<accession>A0A0A3I997</accession>
<gene>
    <name evidence="1" type="ORF">CD29_06535</name>
</gene>
<dbReference type="OrthoDB" id="9914898at2"/>
<dbReference type="RefSeq" id="WP_036184308.1">
    <property type="nucleotide sequence ID" value="NZ_AVDA01000006.1"/>
</dbReference>
<proteinExistence type="predicted"/>
<evidence type="ECO:0000313" key="2">
    <source>
        <dbReference type="Proteomes" id="UP000030416"/>
    </source>
</evidence>
<dbReference type="Proteomes" id="UP000030416">
    <property type="component" value="Unassembled WGS sequence"/>
</dbReference>
<dbReference type="AlphaFoldDB" id="A0A0A3I997"/>
<comment type="caution">
    <text evidence="1">The sequence shown here is derived from an EMBL/GenBank/DDBJ whole genome shotgun (WGS) entry which is preliminary data.</text>
</comment>
<evidence type="ECO:0000313" key="1">
    <source>
        <dbReference type="EMBL" id="KGR79348.1"/>
    </source>
</evidence>
<keyword evidence="2" id="KW-1185">Reference proteome</keyword>
<sequence>MRTKLIERFSVFSKYQEGSVQLFLVYNEGNILVSKLKKSAQDEQEAKLLHQAYYSIMIEREMAIYALTYHLAKVFSIEHKGKDVNEVVKMIIQKVKEYEKVKSVGS</sequence>
<dbReference type="EMBL" id="JPVN01000006">
    <property type="protein sequence ID" value="KGR79348.1"/>
    <property type="molecule type" value="Genomic_DNA"/>
</dbReference>
<protein>
    <submittedName>
        <fullName evidence="1">Uncharacterized protein</fullName>
    </submittedName>
</protein>
<organism evidence="1 2">
    <name type="scientific">Ureibacillus manganicus DSM 26584</name>
    <dbReference type="NCBI Taxonomy" id="1384049"/>
    <lineage>
        <taxon>Bacteria</taxon>
        <taxon>Bacillati</taxon>
        <taxon>Bacillota</taxon>
        <taxon>Bacilli</taxon>
        <taxon>Bacillales</taxon>
        <taxon>Caryophanaceae</taxon>
        <taxon>Ureibacillus</taxon>
    </lineage>
</organism>
<reference evidence="1 2" key="1">
    <citation type="submission" date="2014-02" db="EMBL/GenBank/DDBJ databases">
        <title>Draft genome sequence of Lysinibacillus manganicus DSM 26584T.</title>
        <authorList>
            <person name="Zhang F."/>
            <person name="Wang G."/>
            <person name="Zhang L."/>
        </authorList>
    </citation>
    <scope>NUCLEOTIDE SEQUENCE [LARGE SCALE GENOMIC DNA]</scope>
    <source>
        <strain evidence="1 2">DSM 26584</strain>
    </source>
</reference>